<dbReference type="Proteomes" id="UP000594454">
    <property type="component" value="Chromosome 2"/>
</dbReference>
<dbReference type="OMA" id="TWNLNED"/>
<dbReference type="GO" id="GO:0019991">
    <property type="term" value="P:septate junction assembly"/>
    <property type="evidence" value="ECO:0007669"/>
    <property type="project" value="InterPro"/>
</dbReference>
<proteinExistence type="predicted"/>
<accession>A0A7R8YQJ4</accession>
<organism evidence="2 3">
    <name type="scientific">Hermetia illucens</name>
    <name type="common">Black soldier fly</name>
    <dbReference type="NCBI Taxonomy" id="343691"/>
    <lineage>
        <taxon>Eukaryota</taxon>
        <taxon>Metazoa</taxon>
        <taxon>Ecdysozoa</taxon>
        <taxon>Arthropoda</taxon>
        <taxon>Hexapoda</taxon>
        <taxon>Insecta</taxon>
        <taxon>Pterygota</taxon>
        <taxon>Neoptera</taxon>
        <taxon>Endopterygota</taxon>
        <taxon>Diptera</taxon>
        <taxon>Brachycera</taxon>
        <taxon>Stratiomyomorpha</taxon>
        <taxon>Stratiomyidae</taxon>
        <taxon>Hermetiinae</taxon>
        <taxon>Hermetia</taxon>
    </lineage>
</organism>
<reference evidence="2 3" key="1">
    <citation type="submission" date="2020-11" db="EMBL/GenBank/DDBJ databases">
        <authorList>
            <person name="Wallbank WR R."/>
            <person name="Pardo Diaz C."/>
            <person name="Kozak K."/>
            <person name="Martin S."/>
            <person name="Jiggins C."/>
            <person name="Moest M."/>
            <person name="Warren A I."/>
            <person name="Generalovic N T."/>
            <person name="Byers J.R.P. K."/>
            <person name="Montejo-Kovacevich G."/>
            <person name="Yen C E."/>
        </authorList>
    </citation>
    <scope>NUCLEOTIDE SEQUENCE [LARGE SCALE GENOMIC DNA]</scope>
</reference>
<keyword evidence="1" id="KW-1133">Transmembrane helix</keyword>
<dbReference type="InParanoid" id="A0A7R8YQJ4"/>
<protein>
    <recommendedName>
        <fullName evidence="4">Protein snakeskin</fullName>
    </recommendedName>
</protein>
<dbReference type="OrthoDB" id="6592556at2759"/>
<dbReference type="EMBL" id="LR899010">
    <property type="protein sequence ID" value="CAD7080535.1"/>
    <property type="molecule type" value="Genomic_DNA"/>
</dbReference>
<dbReference type="InterPro" id="IPR038976">
    <property type="entry name" value="Ssk"/>
</dbReference>
<dbReference type="PANTHER" id="PTHR36692:SF3">
    <property type="entry name" value="PROTEIN SNAKESKIN"/>
    <property type="match status" value="1"/>
</dbReference>
<feature type="transmembrane region" description="Helical" evidence="1">
    <location>
        <begin position="54"/>
        <end position="77"/>
    </location>
</feature>
<evidence type="ECO:0008006" key="4">
    <source>
        <dbReference type="Google" id="ProtNLM"/>
    </source>
</evidence>
<evidence type="ECO:0000313" key="3">
    <source>
        <dbReference type="Proteomes" id="UP000594454"/>
    </source>
</evidence>
<dbReference type="GO" id="GO:0005886">
    <property type="term" value="C:plasma membrane"/>
    <property type="evidence" value="ECO:0007669"/>
    <property type="project" value="TreeGrafter"/>
</dbReference>
<keyword evidence="1" id="KW-0812">Transmembrane</keyword>
<dbReference type="AlphaFoldDB" id="A0A7R8YQJ4"/>
<dbReference type="PANTHER" id="PTHR36692">
    <property type="entry name" value="PROTEIN SNAKESKIN"/>
    <property type="match status" value="1"/>
</dbReference>
<feature type="transmembrane region" description="Helical" evidence="1">
    <location>
        <begin position="129"/>
        <end position="154"/>
    </location>
</feature>
<evidence type="ECO:0000313" key="2">
    <source>
        <dbReference type="EMBL" id="CAD7080535.1"/>
    </source>
</evidence>
<name>A0A7R8YQJ4_HERIL</name>
<evidence type="ECO:0000256" key="1">
    <source>
        <dbReference type="SAM" id="Phobius"/>
    </source>
</evidence>
<keyword evidence="1" id="KW-0472">Membrane</keyword>
<sequence>MVDVETIASIFIKVFKLVLNIIIIILYRTGDGGEFLGIGGTWNLNEEKSPDAEIVASGVFVGYLIYTGVQLITFGFGTTKHKRELSDTIMNFIGAFMWVAVGGTALHYWKGYMADHDFLYTNTERQVGLALGSLCVISAALYVIDTVLAFVHFAKGDN</sequence>
<keyword evidence="3" id="KW-1185">Reference proteome</keyword>
<gene>
    <name evidence="2" type="ORF">HERILL_LOCUS3684</name>
</gene>
<feature type="transmembrane region" description="Helical" evidence="1">
    <location>
        <begin position="89"/>
        <end position="109"/>
    </location>
</feature>
<dbReference type="FunCoup" id="A0A7R8YQJ4">
    <property type="interactions" value="8"/>
</dbReference>
<feature type="transmembrane region" description="Helical" evidence="1">
    <location>
        <begin position="7"/>
        <end position="27"/>
    </location>
</feature>